<accession>A0A8H6FWR9</accession>
<reference evidence="1 2" key="1">
    <citation type="journal article" date="2020" name="Genomics">
        <title>Complete, high-quality genomes from long-read metagenomic sequencing of two wolf lichen thalli reveals enigmatic genome architecture.</title>
        <authorList>
            <person name="McKenzie S.K."/>
            <person name="Walston R.F."/>
            <person name="Allen J.L."/>
        </authorList>
    </citation>
    <scope>NUCLEOTIDE SEQUENCE [LARGE SCALE GENOMIC DNA]</scope>
    <source>
        <strain evidence="1">WasteWater2</strain>
    </source>
</reference>
<proteinExistence type="predicted"/>
<comment type="caution">
    <text evidence="1">The sequence shown here is derived from an EMBL/GenBank/DDBJ whole genome shotgun (WGS) entry which is preliminary data.</text>
</comment>
<name>A0A8H6FWR9_9LECA</name>
<organism evidence="1 2">
    <name type="scientific">Letharia columbiana</name>
    <dbReference type="NCBI Taxonomy" id="112416"/>
    <lineage>
        <taxon>Eukaryota</taxon>
        <taxon>Fungi</taxon>
        <taxon>Dikarya</taxon>
        <taxon>Ascomycota</taxon>
        <taxon>Pezizomycotina</taxon>
        <taxon>Lecanoromycetes</taxon>
        <taxon>OSLEUM clade</taxon>
        <taxon>Lecanoromycetidae</taxon>
        <taxon>Lecanorales</taxon>
        <taxon>Lecanorineae</taxon>
        <taxon>Parmeliaceae</taxon>
        <taxon>Letharia</taxon>
    </lineage>
</organism>
<dbReference type="EMBL" id="JACCJC010000021">
    <property type="protein sequence ID" value="KAF6236215.1"/>
    <property type="molecule type" value="Genomic_DNA"/>
</dbReference>
<sequence length="130" mass="14124">MHWKISVNPPIEGDDEVVRLRVDHGLRGRVCVSEKGTNAVDGLATRGLDAETVNESTWPFVPRQSFNLGGDPAPADVDYFCVNKPIYDCPEKVDRAGAKCSLCKNLKRPVGGTLALHHDSFCANDGTQTS</sequence>
<evidence type="ECO:0000313" key="1">
    <source>
        <dbReference type="EMBL" id="KAF6236215.1"/>
    </source>
</evidence>
<dbReference type="Proteomes" id="UP000578531">
    <property type="component" value="Unassembled WGS sequence"/>
</dbReference>
<evidence type="ECO:0000313" key="2">
    <source>
        <dbReference type="Proteomes" id="UP000578531"/>
    </source>
</evidence>
<dbReference type="AlphaFoldDB" id="A0A8H6FWR9"/>
<protein>
    <submittedName>
        <fullName evidence="1">Uncharacterized protein</fullName>
    </submittedName>
</protein>
<dbReference type="RefSeq" id="XP_037165567.1">
    <property type="nucleotide sequence ID" value="XM_037307758.1"/>
</dbReference>
<keyword evidence="2" id="KW-1185">Reference proteome</keyword>
<gene>
    <name evidence="1" type="ORF">HO173_005845</name>
</gene>
<dbReference type="GeneID" id="59287506"/>